<dbReference type="EMBL" id="AKFS01000302">
    <property type="protein sequence ID" value="EJF35364.1"/>
    <property type="molecule type" value="Genomic_DNA"/>
</dbReference>
<keyword evidence="2" id="KW-1185">Reference proteome</keyword>
<dbReference type="Proteomes" id="UP000004578">
    <property type="component" value="Unassembled WGS sequence"/>
</dbReference>
<evidence type="ECO:0000313" key="2">
    <source>
        <dbReference type="Proteomes" id="UP000004578"/>
    </source>
</evidence>
<dbReference type="RefSeq" id="WP_005872957.1">
    <property type="nucleotide sequence ID" value="NZ_AKFS01000302.1"/>
</dbReference>
<reference evidence="1 2" key="1">
    <citation type="submission" date="2012-05" db="EMBL/GenBank/DDBJ databases">
        <authorList>
            <person name="Harkins D.M."/>
            <person name="Madupu R."/>
            <person name="Durkin A.S."/>
            <person name="Torralba M."/>
            <person name="Methe B."/>
            <person name="Sutton G.G."/>
            <person name="Nelson K.E."/>
        </authorList>
    </citation>
    <scope>NUCLEOTIDE SEQUENCE [LARGE SCALE GENOMIC DNA]</scope>
    <source>
        <strain evidence="1 2">F0490</strain>
    </source>
</reference>
<dbReference type="AlphaFoldDB" id="J0MMB6"/>
<comment type="caution">
    <text evidence="1">The sequence shown here is derived from an EMBL/GenBank/DDBJ whole genome shotgun (WGS) entry which is preliminary data.</text>
</comment>
<proteinExistence type="predicted"/>
<accession>J0MMB6</accession>
<sequence>MKKWATCLVAVGSAIAVGLVVRQIVHDLSDNAELWTSVTDAVEG</sequence>
<organism evidence="1 2">
    <name type="scientific">Schaalia georgiae F0490</name>
    <dbReference type="NCBI Taxonomy" id="1125717"/>
    <lineage>
        <taxon>Bacteria</taxon>
        <taxon>Bacillati</taxon>
        <taxon>Actinomycetota</taxon>
        <taxon>Actinomycetes</taxon>
        <taxon>Actinomycetales</taxon>
        <taxon>Actinomycetaceae</taxon>
        <taxon>Schaalia</taxon>
    </lineage>
</organism>
<protein>
    <submittedName>
        <fullName evidence="1">Uncharacterized protein</fullName>
    </submittedName>
</protein>
<gene>
    <name evidence="1" type="ORF">HMPREF1317_0141</name>
</gene>
<name>J0MMB6_9ACTO</name>
<dbReference type="NCBIfam" id="NF038356">
    <property type="entry name" value="actino_DLW39"/>
    <property type="match status" value="1"/>
</dbReference>
<dbReference type="InterPro" id="IPR047990">
    <property type="entry name" value="DLW39-like"/>
</dbReference>
<dbReference type="PATRIC" id="fig|1125717.3.peg.2019"/>
<evidence type="ECO:0000313" key="1">
    <source>
        <dbReference type="EMBL" id="EJF35364.1"/>
    </source>
</evidence>